<dbReference type="OMA" id="QWAPRDY"/>
<name>K1X768_MARBU</name>
<reference evidence="2 3" key="1">
    <citation type="journal article" date="2012" name="BMC Genomics">
        <title>Sequencing the genome of Marssonina brunnea reveals fungus-poplar co-evolution.</title>
        <authorList>
            <person name="Zhu S."/>
            <person name="Cao Y.-Z."/>
            <person name="Jiang C."/>
            <person name="Tan B.-Y."/>
            <person name="Wang Z."/>
            <person name="Feng S."/>
            <person name="Zhang L."/>
            <person name="Su X.-H."/>
            <person name="Brejova B."/>
            <person name="Vinar T."/>
            <person name="Xu M."/>
            <person name="Wang M.-X."/>
            <person name="Zhang S.-G."/>
            <person name="Huang M.-R."/>
            <person name="Wu R."/>
            <person name="Zhou Y."/>
        </authorList>
    </citation>
    <scope>NUCLEOTIDE SEQUENCE [LARGE SCALE GENOMIC DNA]</scope>
    <source>
        <strain evidence="2 3">MB_m1</strain>
    </source>
</reference>
<dbReference type="Proteomes" id="UP000006753">
    <property type="component" value="Unassembled WGS sequence"/>
</dbReference>
<sequence length="322" mass="35386">MGMELELGLGPGPGPGPEQKLSVRTAALVTGIALPAASGITNGGPTAFAAILRPRRATTQRVIDTRPHVAPATGGLDGGQGLSVSIWAPKNAGKRQNTAGSRKVWTRTVPQPVSTGTSSLPHEPTPKVSDLGLPYQVQHYILVMIEWMLEESCYEFASRWIPEILCAKGWDCAEAVELSTWKCLLPTALPPNATRPLSNNTLEKALADAVRIRNSAVHRHLCNNDEMRKMALQAQDLMSMFCDQTRQDKFYRLWSELKEWEVASTVNASAARARLEAALHEISERPVDDMDWTPNAKSLEEVSFRVESDPEDYEEADAMELD</sequence>
<keyword evidence="3" id="KW-1185">Reference proteome</keyword>
<evidence type="ECO:0000313" key="3">
    <source>
        <dbReference type="Proteomes" id="UP000006753"/>
    </source>
</evidence>
<dbReference type="OrthoDB" id="294702at2759"/>
<evidence type="ECO:0008006" key="4">
    <source>
        <dbReference type="Google" id="ProtNLM"/>
    </source>
</evidence>
<dbReference type="HOGENOM" id="CLU_073671_0_0_1"/>
<gene>
    <name evidence="2" type="ORF">MBM_00054</name>
</gene>
<feature type="region of interest" description="Disordered" evidence="1">
    <location>
        <begin position="1"/>
        <end position="20"/>
    </location>
</feature>
<feature type="region of interest" description="Disordered" evidence="1">
    <location>
        <begin position="299"/>
        <end position="322"/>
    </location>
</feature>
<dbReference type="EMBL" id="JH921428">
    <property type="protein sequence ID" value="EKD20941.1"/>
    <property type="molecule type" value="Genomic_DNA"/>
</dbReference>
<feature type="compositionally biased region" description="Acidic residues" evidence="1">
    <location>
        <begin position="309"/>
        <end position="322"/>
    </location>
</feature>
<evidence type="ECO:0000256" key="1">
    <source>
        <dbReference type="SAM" id="MobiDB-lite"/>
    </source>
</evidence>
<dbReference type="KEGG" id="mbe:MBM_00054"/>
<evidence type="ECO:0000313" key="2">
    <source>
        <dbReference type="EMBL" id="EKD20941.1"/>
    </source>
</evidence>
<dbReference type="AlphaFoldDB" id="K1X768"/>
<feature type="compositionally biased region" description="Basic and acidic residues" evidence="1">
    <location>
        <begin position="299"/>
        <end position="308"/>
    </location>
</feature>
<organism evidence="2 3">
    <name type="scientific">Marssonina brunnea f. sp. multigermtubi (strain MB_m1)</name>
    <name type="common">Marssonina leaf spot fungus</name>
    <dbReference type="NCBI Taxonomy" id="1072389"/>
    <lineage>
        <taxon>Eukaryota</taxon>
        <taxon>Fungi</taxon>
        <taxon>Dikarya</taxon>
        <taxon>Ascomycota</taxon>
        <taxon>Pezizomycotina</taxon>
        <taxon>Leotiomycetes</taxon>
        <taxon>Helotiales</taxon>
        <taxon>Drepanopezizaceae</taxon>
        <taxon>Drepanopeziza</taxon>
    </lineage>
</organism>
<protein>
    <recommendedName>
        <fullName evidence="4">Ubiquinol-cytochrome-c reductase cytochrome c1</fullName>
    </recommendedName>
</protein>
<dbReference type="InParanoid" id="K1X768"/>
<dbReference type="eggNOG" id="ENOG502SHBR">
    <property type="taxonomic scope" value="Eukaryota"/>
</dbReference>
<accession>K1X768</accession>
<proteinExistence type="predicted"/>